<dbReference type="EMBL" id="CXOJ01000044">
    <property type="protein sequence ID" value="CTP88336.1"/>
    <property type="molecule type" value="Genomic_DNA"/>
</dbReference>
<protein>
    <recommendedName>
        <fullName evidence="1">Peptidase M28 domain-containing protein</fullName>
    </recommendedName>
</protein>
<organism evidence="2 3">
    <name type="scientific">Xanthomonas graminis pv. phlei</name>
    <dbReference type="NCBI Taxonomy" id="487906"/>
    <lineage>
        <taxon>Bacteria</taxon>
        <taxon>Pseudomonadati</taxon>
        <taxon>Pseudomonadota</taxon>
        <taxon>Gammaproteobacteria</taxon>
        <taxon>Lysobacterales</taxon>
        <taxon>Lysobacteraceae</taxon>
        <taxon>Xanthomonas</taxon>
        <taxon>Xanthomonas translucens group</taxon>
        <taxon>Xanthomonas graminis</taxon>
    </lineage>
</organism>
<evidence type="ECO:0000313" key="3">
    <source>
        <dbReference type="Proteomes" id="UP000045978"/>
    </source>
</evidence>
<proteinExistence type="predicted"/>
<dbReference type="Pfam" id="PF04389">
    <property type="entry name" value="Peptidase_M28"/>
    <property type="match status" value="1"/>
</dbReference>
<dbReference type="InterPro" id="IPR007484">
    <property type="entry name" value="Peptidase_M28"/>
</dbReference>
<dbReference type="Proteomes" id="UP000045978">
    <property type="component" value="Unassembled WGS sequence"/>
</dbReference>
<evidence type="ECO:0000313" key="2">
    <source>
        <dbReference type="EMBL" id="CTP88336.1"/>
    </source>
</evidence>
<dbReference type="SUPFAM" id="SSF53187">
    <property type="entry name" value="Zn-dependent exopeptidases"/>
    <property type="match status" value="1"/>
</dbReference>
<name>A0A0K2ZRC7_9XANT</name>
<dbReference type="AlphaFoldDB" id="A0A0K2ZRC7"/>
<dbReference type="Gene3D" id="3.40.630.10">
    <property type="entry name" value="Zn peptidases"/>
    <property type="match status" value="1"/>
</dbReference>
<gene>
    <name evidence="2" type="ORF">XTPLMG730_2101</name>
</gene>
<reference evidence="2 3" key="1">
    <citation type="submission" date="2015-07" db="EMBL/GenBank/DDBJ databases">
        <authorList>
            <person name="Noorani M."/>
        </authorList>
    </citation>
    <scope>NUCLEOTIDE SEQUENCE [LARGE SCALE GENOMIC DNA]</scope>
    <source>
        <strain evidence="2">LMG730</strain>
    </source>
</reference>
<accession>A0A0K2ZRC7</accession>
<feature type="domain" description="Peptidase M28" evidence="1">
    <location>
        <begin position="2"/>
        <end position="69"/>
    </location>
</feature>
<sequence>MVFLAVTAEEKGLLGSEYYASRPLYPLARTVAVINMDGMSPFGPSRDFGIYGTAKLDLLDELKTVAKRYH</sequence>
<evidence type="ECO:0000259" key="1">
    <source>
        <dbReference type="Pfam" id="PF04389"/>
    </source>
</evidence>